<dbReference type="EMBL" id="WWCN01000016">
    <property type="protein sequence ID" value="MYM25496.1"/>
    <property type="molecule type" value="Genomic_DNA"/>
</dbReference>
<proteinExistence type="predicted"/>
<gene>
    <name evidence="1" type="ORF">GTP46_22965</name>
</gene>
<name>A0A6L8KDM1_9BURK</name>
<protein>
    <submittedName>
        <fullName evidence="1">Uncharacterized protein</fullName>
    </submittedName>
</protein>
<organism evidence="1 2">
    <name type="scientific">Duganella flavida</name>
    <dbReference type="NCBI Taxonomy" id="2692175"/>
    <lineage>
        <taxon>Bacteria</taxon>
        <taxon>Pseudomonadati</taxon>
        <taxon>Pseudomonadota</taxon>
        <taxon>Betaproteobacteria</taxon>
        <taxon>Burkholderiales</taxon>
        <taxon>Oxalobacteraceae</taxon>
        <taxon>Telluria group</taxon>
        <taxon>Duganella</taxon>
    </lineage>
</organism>
<evidence type="ECO:0000313" key="1">
    <source>
        <dbReference type="EMBL" id="MYM25496.1"/>
    </source>
</evidence>
<evidence type="ECO:0000313" key="2">
    <source>
        <dbReference type="Proteomes" id="UP000479335"/>
    </source>
</evidence>
<accession>A0A6L8KDM1</accession>
<sequence length="109" mass="12334">MMTIKIEVVEFILFDNLRYFRSAGVEVDHDTQFTDALSDIAVAGASPLLMFKNVSRYDIFINGGTKKDWPKDWSSQNCKTLAQAIIDGENKTDSALKKKTSKKKDKVKK</sequence>
<dbReference type="Proteomes" id="UP000479335">
    <property type="component" value="Unassembled WGS sequence"/>
</dbReference>
<dbReference type="AlphaFoldDB" id="A0A6L8KDM1"/>
<keyword evidence="2" id="KW-1185">Reference proteome</keyword>
<comment type="caution">
    <text evidence="1">The sequence shown here is derived from an EMBL/GenBank/DDBJ whole genome shotgun (WGS) entry which is preliminary data.</text>
</comment>
<reference evidence="1 2" key="1">
    <citation type="submission" date="2019-12" db="EMBL/GenBank/DDBJ databases">
        <title>Novel species isolated from a subtropical stream in China.</title>
        <authorList>
            <person name="Lu H."/>
        </authorList>
    </citation>
    <scope>NUCLEOTIDE SEQUENCE [LARGE SCALE GENOMIC DNA]</scope>
    <source>
        <strain evidence="1 2">FT135W</strain>
    </source>
</reference>
<dbReference type="RefSeq" id="WP_161008944.1">
    <property type="nucleotide sequence ID" value="NZ_WWCN01000016.1"/>
</dbReference>